<keyword evidence="6" id="KW-0175">Coiled coil</keyword>
<feature type="region of interest" description="Disordered" evidence="7">
    <location>
        <begin position="414"/>
        <end position="439"/>
    </location>
</feature>
<dbReference type="Pfam" id="PF13715">
    <property type="entry name" value="CarbopepD_reg_2"/>
    <property type="match status" value="1"/>
</dbReference>
<feature type="active site" description="Charge relay system" evidence="5">
    <location>
        <position position="456"/>
    </location>
</feature>
<dbReference type="CDD" id="cd07481">
    <property type="entry name" value="Peptidases_S8_BacillopeptidaseF-like"/>
    <property type="match status" value="1"/>
</dbReference>
<dbReference type="InterPro" id="IPR013320">
    <property type="entry name" value="ConA-like_dom_sf"/>
</dbReference>
<evidence type="ECO:0000259" key="8">
    <source>
        <dbReference type="Pfam" id="PF00082"/>
    </source>
</evidence>
<feature type="active site" description="Charge relay system" evidence="5">
    <location>
        <position position="281"/>
    </location>
</feature>
<keyword evidence="2 5" id="KW-0645">Protease</keyword>
<dbReference type="Gene3D" id="3.40.50.200">
    <property type="entry name" value="Peptidase S8/S53 domain"/>
    <property type="match status" value="1"/>
</dbReference>
<dbReference type="InterPro" id="IPR000209">
    <property type="entry name" value="Peptidase_S8/S53_dom"/>
</dbReference>
<protein>
    <submittedName>
        <fullName evidence="10">Bacillopeptidase F</fullName>
    </submittedName>
</protein>
<reference evidence="11" key="1">
    <citation type="journal article" date="2019" name="Int. J. Syst. Evol. Microbiol.">
        <title>The Global Catalogue of Microorganisms (GCM) 10K type strain sequencing project: providing services to taxonomists for standard genome sequencing and annotation.</title>
        <authorList>
            <consortium name="The Broad Institute Genomics Platform"/>
            <consortium name="The Broad Institute Genome Sequencing Center for Infectious Disease"/>
            <person name="Wu L."/>
            <person name="Ma J."/>
        </authorList>
    </citation>
    <scope>NUCLEOTIDE SEQUENCE [LARGE SCALE GENOMIC DNA]</scope>
    <source>
        <strain evidence="11">CCM 7282</strain>
    </source>
</reference>
<keyword evidence="4 5" id="KW-0720">Serine protease</keyword>
<dbReference type="Gene3D" id="2.60.120.260">
    <property type="entry name" value="Galactose-binding domain-like"/>
    <property type="match status" value="1"/>
</dbReference>
<sequence>MGTQSKKRFIRWLSLIIVLALIVPFFHYNSAAAENSPSVSIKDNKQKVNNKVNPDLIDLFADQKEATYLVKMKEQGDTKKAAQEALSKAEDSKASLTAQQMKRVKASAVVTELRSTAIETQQQLKKLLTEAEKQGSVSSFQSYYIVNAMAVTSNEEVMKRIAALPEVEKVLPNRTRQLNPQVEGAVEETKASLTKTTDKAEINNTEWNIDRVGAPQVWSETGIDGSGVVVANIDTGVEWDHPALKEKYRGFEPADPDTADHEFNWFDATAGQDTPYDDHGHGTHTMGTMVGAEEDGSNQVGVAPGAKWIGVKAFTAAGGTDVDLLEAGEWILAPKDADGNPHPEQAPDVVNNSWGGGPGLDEWYRPMVQNWRESGIVPVFSAGNDGPGDGTIAAPSNYPESLAIGATTATDGLASFSSRGPSPYDGEIKPDISAPGANVRSSVPGGGYEGGWNGTSMAGPHVAGTAALLLQADNSLSVDDLEELMLETADTTTNDQYPEDPNEGYGHGIVNAYTAVSAVVSGIGEIKGHVYEEGEDGEAPSIEHESPSETYEGVPLTLVADVSDNVSVSTVELSYRIDQRGTWETVPADLVDGDYLQGTYQTILNGEDISGSQIHYKWVVSDFGGNEVESDTYEVAIKDAITIGYEQDFETIPSGWLSFGENNSWEWGVPEDGPESAVSGEKVYGSNLTGDYDNNGDMTLVMPPVEVPEGETYLQFQTWYNLENNYDYGHVVVSTDMENWEQLAEYNGTTNGWTVSEVDLSGYAGQSVFVGFHLDTDYSVTREGWFIDDIALTDQSSGSSATTDKKSTKKSELGVVDKGAAKMKKSVNAKKLLPGEVIEVQAPQYKEKGKKKKEVQPNVLPLDATVTVIESERSVGTNPADGSYRLMHAAGDFTVVADAYGFHPSEQSVSVPEDGSVSANFTLNPIATGTLEGTVTNEQTGEPIEGATLMLIEDAAVAPVETGEDGTFTLEAYEGDYILRVMAPSYHSEDVPVTIEGDAANTVDVELAPFIGYPGEIGYDDGTPENARAFYDAGNGWAVKMSLEEGQESAMVTGGLFRFWTEEWPVPGGNEFQVEVYDDTGTDGAPGEKIGGPYEAEALRNGEWTHVDLSDKGIVANGDFYMVYIQTQPNPYAPGLATDEDGDYADRSWQLVGGSWSKSPEAEGNYMIRALVDYAAEAPVIESPADGSYTNQESITVEGSAALTTTVTVYNDDEEAGTTEATEGGSFAVDITLETGENELTAISSMDNGSTEPSAPVVVTLDQDNPVLTIDTPTNGYKTNKEVITVAGQVEEENLDRVEVNGQTADVDEDGAYSKRIMLSEGENEIKVTATDLAGNSVEESVTVDAKFNATDIENLQPAEDKYMQAGESVKIEFDADPGLDATFYIRMPLTNFSDQATELPMMETEEGHYVGYWTATSNLVAEGAEIVVKAADDYGNVAEEAAEGKLYINTEE</sequence>
<evidence type="ECO:0000259" key="9">
    <source>
        <dbReference type="Pfam" id="PF05922"/>
    </source>
</evidence>
<organism evidence="10 11">
    <name type="scientific">Thalassobacillus devorans</name>
    <dbReference type="NCBI Taxonomy" id="279813"/>
    <lineage>
        <taxon>Bacteria</taxon>
        <taxon>Bacillati</taxon>
        <taxon>Bacillota</taxon>
        <taxon>Bacilli</taxon>
        <taxon>Bacillales</taxon>
        <taxon>Bacillaceae</taxon>
        <taxon>Thalassobacillus</taxon>
    </lineage>
</organism>
<comment type="caution">
    <text evidence="10">The sequence shown here is derived from an EMBL/GenBank/DDBJ whole genome shotgun (WGS) entry which is preliminary data.</text>
</comment>
<evidence type="ECO:0000256" key="2">
    <source>
        <dbReference type="ARBA" id="ARBA00022670"/>
    </source>
</evidence>
<dbReference type="SUPFAM" id="SSF49464">
    <property type="entry name" value="Carboxypeptidase regulatory domain-like"/>
    <property type="match status" value="2"/>
</dbReference>
<evidence type="ECO:0000256" key="4">
    <source>
        <dbReference type="ARBA" id="ARBA00022825"/>
    </source>
</evidence>
<accession>A0ABQ1PMY0</accession>
<dbReference type="InterPro" id="IPR033857">
    <property type="entry name" value="Bacillopeptidase_F"/>
</dbReference>
<dbReference type="PROSITE" id="PS00138">
    <property type="entry name" value="SUBTILASE_SER"/>
    <property type="match status" value="1"/>
</dbReference>
<evidence type="ECO:0000256" key="7">
    <source>
        <dbReference type="SAM" id="MobiDB-lite"/>
    </source>
</evidence>
<gene>
    <name evidence="10" type="primary">bpr</name>
    <name evidence="10" type="ORF">GCM10007216_33310</name>
</gene>
<evidence type="ECO:0000313" key="10">
    <source>
        <dbReference type="EMBL" id="GGC99917.1"/>
    </source>
</evidence>
<proteinExistence type="inferred from homology"/>
<dbReference type="SUPFAM" id="SSF52743">
    <property type="entry name" value="Subtilisin-like"/>
    <property type="match status" value="1"/>
</dbReference>
<dbReference type="InterPro" id="IPR008969">
    <property type="entry name" value="CarboxyPept-like_regulatory"/>
</dbReference>
<dbReference type="Pfam" id="PF05922">
    <property type="entry name" value="Inhibitor_I9"/>
    <property type="match status" value="1"/>
</dbReference>
<dbReference type="InterPro" id="IPR013783">
    <property type="entry name" value="Ig-like_fold"/>
</dbReference>
<dbReference type="Gene3D" id="2.60.40.10">
    <property type="entry name" value="Immunoglobulins"/>
    <property type="match status" value="2"/>
</dbReference>
<evidence type="ECO:0000256" key="5">
    <source>
        <dbReference type="PROSITE-ProRule" id="PRU01240"/>
    </source>
</evidence>
<dbReference type="InterPro" id="IPR015500">
    <property type="entry name" value="Peptidase_S8_subtilisin-rel"/>
</dbReference>
<dbReference type="Pfam" id="PF20773">
    <property type="entry name" value="InhA-like_MAM"/>
    <property type="match status" value="1"/>
</dbReference>
<keyword evidence="3 5" id="KW-0378">Hydrolase</keyword>
<evidence type="ECO:0000256" key="3">
    <source>
        <dbReference type="ARBA" id="ARBA00022801"/>
    </source>
</evidence>
<dbReference type="EMBL" id="BMCJ01000007">
    <property type="protein sequence ID" value="GGC99917.1"/>
    <property type="molecule type" value="Genomic_DNA"/>
</dbReference>
<feature type="domain" description="Inhibitor I9" evidence="9">
    <location>
        <begin position="67"/>
        <end position="178"/>
    </location>
</feature>
<dbReference type="SUPFAM" id="SSF49899">
    <property type="entry name" value="Concanavalin A-like lectins/glucanases"/>
    <property type="match status" value="1"/>
</dbReference>
<name>A0ABQ1PMY0_9BACI</name>
<dbReference type="RefSeq" id="WP_062438538.1">
    <property type="nucleotide sequence ID" value="NZ_BMCJ01000007.1"/>
</dbReference>
<keyword evidence="11" id="KW-1185">Reference proteome</keyword>
<dbReference type="PANTHER" id="PTHR43399">
    <property type="entry name" value="SUBTILISIN-RELATED"/>
    <property type="match status" value="1"/>
</dbReference>
<dbReference type="PRINTS" id="PR00723">
    <property type="entry name" value="SUBTILISIN"/>
</dbReference>
<dbReference type="InterPro" id="IPR023828">
    <property type="entry name" value="Peptidase_S8_Ser-AS"/>
</dbReference>
<feature type="active site" description="Charge relay system" evidence="5">
    <location>
        <position position="234"/>
    </location>
</feature>
<evidence type="ECO:0000313" key="11">
    <source>
        <dbReference type="Proteomes" id="UP000619534"/>
    </source>
</evidence>
<dbReference type="NCBIfam" id="NF038128">
    <property type="entry name" value="choice_anch_J"/>
    <property type="match status" value="1"/>
</dbReference>
<dbReference type="Proteomes" id="UP000619534">
    <property type="component" value="Unassembled WGS sequence"/>
</dbReference>
<dbReference type="PROSITE" id="PS51892">
    <property type="entry name" value="SUBTILASE"/>
    <property type="match status" value="1"/>
</dbReference>
<feature type="domain" description="Peptidase S8/S53" evidence="8">
    <location>
        <begin position="225"/>
        <end position="508"/>
    </location>
</feature>
<dbReference type="PANTHER" id="PTHR43399:SF4">
    <property type="entry name" value="CELL WALL-ASSOCIATED PROTEASE"/>
    <property type="match status" value="1"/>
</dbReference>
<dbReference type="Pfam" id="PF09136">
    <property type="entry name" value="Glucodextran_B"/>
    <property type="match status" value="2"/>
</dbReference>
<feature type="coiled-coil region" evidence="6">
    <location>
        <begin position="72"/>
        <end position="134"/>
    </location>
</feature>
<dbReference type="InterPro" id="IPR051048">
    <property type="entry name" value="Peptidase_S8/S53_subtilisin"/>
</dbReference>
<dbReference type="InterPro" id="IPR036852">
    <property type="entry name" value="Peptidase_S8/S53_dom_sf"/>
</dbReference>
<evidence type="ECO:0000256" key="6">
    <source>
        <dbReference type="SAM" id="Coils"/>
    </source>
</evidence>
<dbReference type="InterPro" id="IPR010259">
    <property type="entry name" value="S8pro/Inhibitor_I9"/>
</dbReference>
<evidence type="ECO:0000256" key="1">
    <source>
        <dbReference type="ARBA" id="ARBA00011073"/>
    </source>
</evidence>
<comment type="similarity">
    <text evidence="1 5">Belongs to the peptidase S8 family.</text>
</comment>
<dbReference type="Pfam" id="PF00082">
    <property type="entry name" value="Peptidase_S8"/>
    <property type="match status" value="1"/>
</dbReference>
<dbReference type="Gene3D" id="2.60.40.1120">
    <property type="entry name" value="Carboxypeptidase-like, regulatory domain"/>
    <property type="match status" value="2"/>
</dbReference>